<sequence>MTTSVNTLVVDSACIQSQLRQIASSEIHQLISWSCSPLGDIKEESSVYRVACTVQFQDGSKRDYSLILKIARPDSMRNKAEHYYYWKREALVYQSGILSQLPDGIRAPQCYGVQEQPNGDVRVWLEDLPIDTLHKDWALAHMCEIFYGLGMFNGAYLTGAPLPADGFLCRAWMRSWVEVCTAYAKPIEEQKAIWDSYRNGSDDLWQRYISNRHLASSLIETLERLPRVFAHQDVHWDNIFLEKGKGADSLVAVDWQFASISGVGEELGRMFGYALLKKKIPVVQAAEYREELFSSYVQGLRAAGWEGDAKLARFGFMTAASLRYIMVMDKLLRGMEDDSNTDEEFGTSHLEAVTKELLHMAEEAWHLRSEIIS</sequence>
<dbReference type="EMBL" id="QXQB01000002">
    <property type="protein sequence ID" value="RJX39912.1"/>
    <property type="molecule type" value="Genomic_DNA"/>
</dbReference>
<evidence type="ECO:0000313" key="2">
    <source>
        <dbReference type="Proteomes" id="UP000267798"/>
    </source>
</evidence>
<keyword evidence="2" id="KW-1185">Reference proteome</keyword>
<dbReference type="SUPFAM" id="SSF56112">
    <property type="entry name" value="Protein kinase-like (PK-like)"/>
    <property type="match status" value="1"/>
</dbReference>
<dbReference type="RefSeq" id="WP_120109756.1">
    <property type="nucleotide sequence ID" value="NZ_QXQB01000002.1"/>
</dbReference>
<name>A0A3A6PE53_9BACL</name>
<reference evidence="1 2" key="1">
    <citation type="submission" date="2018-09" db="EMBL/GenBank/DDBJ databases">
        <title>Paenibacillus aracenensis nov. sp. isolated from a cave in southern Spain.</title>
        <authorList>
            <person name="Jurado V."/>
            <person name="Gutierrez-Patricio S."/>
            <person name="Gonzalez-Pimentel J.L."/>
            <person name="Miller A.Z."/>
            <person name="Laiz L."/>
            <person name="Saiz-Jimenez C."/>
        </authorList>
    </citation>
    <scope>NUCLEOTIDE SEQUENCE [LARGE SCALE GENOMIC DNA]</scope>
    <source>
        <strain evidence="1 2">JCM 19203</strain>
    </source>
</reference>
<dbReference type="Proteomes" id="UP000267798">
    <property type="component" value="Unassembled WGS sequence"/>
</dbReference>
<dbReference type="InterPro" id="IPR011009">
    <property type="entry name" value="Kinase-like_dom_sf"/>
</dbReference>
<protein>
    <submittedName>
        <fullName evidence="1">Uncharacterized protein</fullName>
    </submittedName>
</protein>
<organism evidence="1 2">
    <name type="scientific">Paenibacillus pinisoli</name>
    <dbReference type="NCBI Taxonomy" id="1276110"/>
    <lineage>
        <taxon>Bacteria</taxon>
        <taxon>Bacillati</taxon>
        <taxon>Bacillota</taxon>
        <taxon>Bacilli</taxon>
        <taxon>Bacillales</taxon>
        <taxon>Paenibacillaceae</taxon>
        <taxon>Paenibacillus</taxon>
    </lineage>
</organism>
<gene>
    <name evidence="1" type="ORF">D3P09_11015</name>
</gene>
<accession>A0A3A6PE53</accession>
<evidence type="ECO:0000313" key="1">
    <source>
        <dbReference type="EMBL" id="RJX39912.1"/>
    </source>
</evidence>
<comment type="caution">
    <text evidence="1">The sequence shown here is derived from an EMBL/GenBank/DDBJ whole genome shotgun (WGS) entry which is preliminary data.</text>
</comment>
<dbReference type="Gene3D" id="3.90.1200.10">
    <property type="match status" value="1"/>
</dbReference>
<dbReference type="AlphaFoldDB" id="A0A3A6PE53"/>
<dbReference type="OrthoDB" id="3816435at2"/>
<proteinExistence type="predicted"/>